<dbReference type="GO" id="GO:0035556">
    <property type="term" value="P:intracellular signal transduction"/>
    <property type="evidence" value="ECO:0007669"/>
    <property type="project" value="InterPro"/>
</dbReference>
<evidence type="ECO:0000256" key="1">
    <source>
        <dbReference type="SAM" id="MobiDB-lite"/>
    </source>
</evidence>
<name>A0A932I3Q8_UNCTE</name>
<protein>
    <submittedName>
        <fullName evidence="3">GAF domain-containing protein</fullName>
    </submittedName>
</protein>
<dbReference type="InterPro" id="IPR029787">
    <property type="entry name" value="Nucleotide_cyclase"/>
</dbReference>
<dbReference type="SUPFAM" id="SSF141371">
    <property type="entry name" value="PilZ domain-like"/>
    <property type="match status" value="1"/>
</dbReference>
<feature type="compositionally biased region" description="Low complexity" evidence="1">
    <location>
        <begin position="53"/>
        <end position="71"/>
    </location>
</feature>
<dbReference type="Proteomes" id="UP000782312">
    <property type="component" value="Unassembled WGS sequence"/>
</dbReference>
<dbReference type="Gene3D" id="2.40.10.220">
    <property type="entry name" value="predicted glycosyltransferase like domains"/>
    <property type="match status" value="1"/>
</dbReference>
<dbReference type="Pfam" id="PF00211">
    <property type="entry name" value="Guanylate_cyc"/>
    <property type="match status" value="1"/>
</dbReference>
<dbReference type="SMART" id="SM00044">
    <property type="entry name" value="CYCc"/>
    <property type="match status" value="1"/>
</dbReference>
<dbReference type="PANTHER" id="PTHR43081">
    <property type="entry name" value="ADENYLATE CYCLASE, TERMINAL-DIFFERENTIATION SPECIFIC-RELATED"/>
    <property type="match status" value="1"/>
</dbReference>
<dbReference type="Gene3D" id="3.30.450.40">
    <property type="match status" value="1"/>
</dbReference>
<dbReference type="CDD" id="cd07302">
    <property type="entry name" value="CHD"/>
    <property type="match status" value="1"/>
</dbReference>
<dbReference type="SUPFAM" id="SSF55073">
    <property type="entry name" value="Nucleotide cyclase"/>
    <property type="match status" value="1"/>
</dbReference>
<reference evidence="3" key="1">
    <citation type="submission" date="2020-07" db="EMBL/GenBank/DDBJ databases">
        <title>Huge and variable diversity of episymbiotic CPR bacteria and DPANN archaea in groundwater ecosystems.</title>
        <authorList>
            <person name="He C.Y."/>
            <person name="Keren R."/>
            <person name="Whittaker M."/>
            <person name="Farag I.F."/>
            <person name="Doudna J."/>
            <person name="Cate J.H.D."/>
            <person name="Banfield J.F."/>
        </authorList>
    </citation>
    <scope>NUCLEOTIDE SEQUENCE</scope>
    <source>
        <strain evidence="3">NC_groundwater_763_Ag_S-0.2um_68_21</strain>
    </source>
</reference>
<comment type="caution">
    <text evidence="3">The sequence shown here is derived from an EMBL/GenBank/DDBJ whole genome shotgun (WGS) entry which is preliminary data.</text>
</comment>
<sequence>MNRPAAELARARVKCKKCGCTFTPAVSDGAAAPAAPPAAPAPTTAPASPPVAPAASAPAPSGPPAGAGAPDPFERLEDHIGELNRALYTARQASPTAIPEAVVGQAQAIGEALVEAKRMQNVLKRGGKDLETLLEVSQALNQEHELSKLLERIMDYAIPTLNAKRGFLMLRNEGTGALEVSVARGMGGDLEQGEARLFSTGVASRVAVEGAPFFTANSKGDTRTAGFASVMRSDARAILCVPVNYKERNLGTLYVDNQAGAPGFTQDLVRLAQSFAGAAAGALENARLYQNIEEETRKRSSLSRYLSPAIVEDILKQESDLALGGSTVECSVLFSDVVGFTPFSEALRPEELVELLNEYFTLMAEMIFKNYGTLDKFIGDATMAVFGAPVYEPDHAAWAVKAGLDMIAAADGLMEKWKAEGKPTFKMRVGVNSGPVVAGNLGSPQRMDYTVIGDAVNLANRMESAAKHNSVAVSAATWERIKDYAQGEALGPVKVKGKSEEVPVYIVKSIQPPSREAGQVKRTTPRADVELFAIYVQEGVSGTRQGIIRNISVGGALLQTSFPADAGNSIRLNFTIAGGGGQVKDLVGHVVRATWTEEGGRKGYMVNLQFLDIGEEARSVVSQYVAKKNI</sequence>
<dbReference type="EMBL" id="JACPUR010000038">
    <property type="protein sequence ID" value="MBI3129197.1"/>
    <property type="molecule type" value="Genomic_DNA"/>
</dbReference>
<dbReference type="AlphaFoldDB" id="A0A932I3Q8"/>
<dbReference type="InterPro" id="IPR003018">
    <property type="entry name" value="GAF"/>
</dbReference>
<dbReference type="Pfam" id="PF07238">
    <property type="entry name" value="PilZ"/>
    <property type="match status" value="1"/>
</dbReference>
<dbReference type="GO" id="GO:0004016">
    <property type="term" value="F:adenylate cyclase activity"/>
    <property type="evidence" value="ECO:0007669"/>
    <property type="project" value="UniProtKB-ARBA"/>
</dbReference>
<accession>A0A932I3Q8</accession>
<dbReference type="InterPro" id="IPR001054">
    <property type="entry name" value="A/G_cyclase"/>
</dbReference>
<evidence type="ECO:0000313" key="3">
    <source>
        <dbReference type="EMBL" id="MBI3129197.1"/>
    </source>
</evidence>
<dbReference type="SMART" id="SM00065">
    <property type="entry name" value="GAF"/>
    <property type="match status" value="1"/>
</dbReference>
<proteinExistence type="predicted"/>
<dbReference type="Gene3D" id="3.30.70.1230">
    <property type="entry name" value="Nucleotide cyclase"/>
    <property type="match status" value="1"/>
</dbReference>
<dbReference type="PROSITE" id="PS50125">
    <property type="entry name" value="GUANYLATE_CYCLASE_2"/>
    <property type="match status" value="1"/>
</dbReference>
<dbReference type="GO" id="GO:0035438">
    <property type="term" value="F:cyclic-di-GMP binding"/>
    <property type="evidence" value="ECO:0007669"/>
    <property type="project" value="InterPro"/>
</dbReference>
<dbReference type="InterPro" id="IPR029016">
    <property type="entry name" value="GAF-like_dom_sf"/>
</dbReference>
<organism evidence="3 4">
    <name type="scientific">Tectimicrobiota bacterium</name>
    <dbReference type="NCBI Taxonomy" id="2528274"/>
    <lineage>
        <taxon>Bacteria</taxon>
        <taxon>Pseudomonadati</taxon>
        <taxon>Nitrospinota/Tectimicrobiota group</taxon>
        <taxon>Candidatus Tectimicrobiota</taxon>
    </lineage>
</organism>
<gene>
    <name evidence="3" type="ORF">HYZ11_16440</name>
</gene>
<evidence type="ECO:0000259" key="2">
    <source>
        <dbReference type="PROSITE" id="PS50125"/>
    </source>
</evidence>
<dbReference type="InterPro" id="IPR009875">
    <property type="entry name" value="PilZ_domain"/>
</dbReference>
<dbReference type="GO" id="GO:0006171">
    <property type="term" value="P:cAMP biosynthetic process"/>
    <property type="evidence" value="ECO:0007669"/>
    <property type="project" value="TreeGrafter"/>
</dbReference>
<dbReference type="SUPFAM" id="SSF55781">
    <property type="entry name" value="GAF domain-like"/>
    <property type="match status" value="1"/>
</dbReference>
<evidence type="ECO:0000313" key="4">
    <source>
        <dbReference type="Proteomes" id="UP000782312"/>
    </source>
</evidence>
<dbReference type="Pfam" id="PF13185">
    <property type="entry name" value="GAF_2"/>
    <property type="match status" value="1"/>
</dbReference>
<feature type="domain" description="Guanylate cyclase" evidence="2">
    <location>
        <begin position="331"/>
        <end position="463"/>
    </location>
</feature>
<dbReference type="InterPro" id="IPR050697">
    <property type="entry name" value="Adenylyl/Guanylyl_Cyclase_3/4"/>
</dbReference>
<dbReference type="PANTHER" id="PTHR43081:SF1">
    <property type="entry name" value="ADENYLATE CYCLASE, TERMINAL-DIFFERENTIATION SPECIFIC"/>
    <property type="match status" value="1"/>
</dbReference>
<feature type="region of interest" description="Disordered" evidence="1">
    <location>
        <begin position="29"/>
        <end position="74"/>
    </location>
</feature>